<reference evidence="1" key="1">
    <citation type="journal article" date="2014" name="Front. Microbiol.">
        <title>High frequency of phylogenetically diverse reductive dehalogenase-homologous genes in deep subseafloor sedimentary metagenomes.</title>
        <authorList>
            <person name="Kawai M."/>
            <person name="Futagami T."/>
            <person name="Toyoda A."/>
            <person name="Takaki Y."/>
            <person name="Nishi S."/>
            <person name="Hori S."/>
            <person name="Arai W."/>
            <person name="Tsubouchi T."/>
            <person name="Morono Y."/>
            <person name="Uchiyama I."/>
            <person name="Ito T."/>
            <person name="Fujiyama A."/>
            <person name="Inagaki F."/>
            <person name="Takami H."/>
        </authorList>
    </citation>
    <scope>NUCLEOTIDE SEQUENCE</scope>
    <source>
        <strain evidence="1">Expedition CK06-06</strain>
    </source>
</reference>
<dbReference type="AlphaFoldDB" id="X1ECS4"/>
<protein>
    <submittedName>
        <fullName evidence="1">Uncharacterized protein</fullName>
    </submittedName>
</protein>
<comment type="caution">
    <text evidence="1">The sequence shown here is derived from an EMBL/GenBank/DDBJ whole genome shotgun (WGS) entry which is preliminary data.</text>
</comment>
<name>X1ECS4_9ZZZZ</name>
<accession>X1ECS4</accession>
<organism evidence="1">
    <name type="scientific">marine sediment metagenome</name>
    <dbReference type="NCBI Taxonomy" id="412755"/>
    <lineage>
        <taxon>unclassified sequences</taxon>
        <taxon>metagenomes</taxon>
        <taxon>ecological metagenomes</taxon>
    </lineage>
</organism>
<sequence length="29" mass="3481">EHKSRETPARNIPKSFKNNLKWARFLLKA</sequence>
<feature type="non-terminal residue" evidence="1">
    <location>
        <position position="1"/>
    </location>
</feature>
<gene>
    <name evidence="1" type="ORF">S03H2_03769</name>
</gene>
<dbReference type="EMBL" id="BARU01001428">
    <property type="protein sequence ID" value="GAH31081.1"/>
    <property type="molecule type" value="Genomic_DNA"/>
</dbReference>
<evidence type="ECO:0000313" key="1">
    <source>
        <dbReference type="EMBL" id="GAH31081.1"/>
    </source>
</evidence>
<proteinExistence type="predicted"/>